<dbReference type="Proteomes" id="UP000219621">
    <property type="component" value="Unassembled WGS sequence"/>
</dbReference>
<organism evidence="1 2">
    <name type="scientific">Caenispirillum bisanense</name>
    <dbReference type="NCBI Taxonomy" id="414052"/>
    <lineage>
        <taxon>Bacteria</taxon>
        <taxon>Pseudomonadati</taxon>
        <taxon>Pseudomonadota</taxon>
        <taxon>Alphaproteobacteria</taxon>
        <taxon>Rhodospirillales</taxon>
        <taxon>Novispirillaceae</taxon>
        <taxon>Caenispirillum</taxon>
    </lineage>
</organism>
<dbReference type="RefSeq" id="WP_097279014.1">
    <property type="nucleotide sequence ID" value="NZ_OCNJ01000004.1"/>
</dbReference>
<dbReference type="SUPFAM" id="SSF82649">
    <property type="entry name" value="SufE/NifU"/>
    <property type="match status" value="1"/>
</dbReference>
<keyword evidence="2" id="KW-1185">Reference proteome</keyword>
<dbReference type="EMBL" id="OCNJ01000004">
    <property type="protein sequence ID" value="SOD94573.1"/>
    <property type="molecule type" value="Genomic_DNA"/>
</dbReference>
<gene>
    <name evidence="1" type="ORF">SAMN05421508_10436</name>
</gene>
<dbReference type="AlphaFoldDB" id="A0A286GGC0"/>
<evidence type="ECO:0000313" key="2">
    <source>
        <dbReference type="Proteomes" id="UP000219621"/>
    </source>
</evidence>
<name>A0A286GGC0_9PROT</name>
<evidence type="ECO:0000313" key="1">
    <source>
        <dbReference type="EMBL" id="SOD94573.1"/>
    </source>
</evidence>
<protein>
    <submittedName>
        <fullName evidence="1">NifU homolog involved in Fe-S cluster formation</fullName>
    </submittedName>
</protein>
<sequence length="155" mass="16715">MSTSADDTSTAMIDLFSEKLKDYSRAVREDRRLPAPQATVEKTSRLCGSRITVDVTLDDAETITGFGYAVRACALGEAVTAILAECLVGHSATEVNAVAAAMRAMLKDDGPLPGGDWQDLEYLRLVRDLRSRHGSVMLPFDAVEAAIAEVRKARA</sequence>
<proteinExistence type="predicted"/>
<accession>A0A286GGC0</accession>
<reference evidence="2" key="1">
    <citation type="submission" date="2017-09" db="EMBL/GenBank/DDBJ databases">
        <authorList>
            <person name="Varghese N."/>
            <person name="Submissions S."/>
        </authorList>
    </citation>
    <scope>NUCLEOTIDE SEQUENCE [LARGE SCALE GENOMIC DNA]</scope>
    <source>
        <strain evidence="2">USBA 140</strain>
    </source>
</reference>
<dbReference type="OrthoDB" id="9804157at2"/>
<dbReference type="Gene3D" id="3.90.1010.10">
    <property type="match status" value="1"/>
</dbReference>